<accession>W6JWG5</accession>
<keyword evidence="2" id="KW-1185">Reference proteome</keyword>
<evidence type="ECO:0000313" key="2">
    <source>
        <dbReference type="Proteomes" id="UP000035763"/>
    </source>
</evidence>
<protein>
    <submittedName>
        <fullName evidence="1">Uncharacterized protein</fullName>
    </submittedName>
</protein>
<gene>
    <name evidence="1" type="ORF">BN11_2330008</name>
</gene>
<dbReference type="STRING" id="1193182.BN11_2330008"/>
<organism evidence="1 2">
    <name type="scientific">Nostocoides australiense Ben110</name>
    <dbReference type="NCBI Taxonomy" id="1193182"/>
    <lineage>
        <taxon>Bacteria</taxon>
        <taxon>Bacillati</taxon>
        <taxon>Actinomycetota</taxon>
        <taxon>Actinomycetes</taxon>
        <taxon>Micrococcales</taxon>
        <taxon>Intrasporangiaceae</taxon>
        <taxon>Nostocoides</taxon>
    </lineage>
</organism>
<comment type="caution">
    <text evidence="1">The sequence shown here is derived from an EMBL/GenBank/DDBJ whole genome shotgun (WGS) entry which is preliminary data.</text>
</comment>
<sequence>MIPASGVTGNGYHLVYDGRSPDVSPAGSKVLSAWADYATDDAGLATTNLSGGSLRIIADGVLARVVRRSRLLTRRQASHLRVRLETPRSRASA</sequence>
<evidence type="ECO:0000313" key="1">
    <source>
        <dbReference type="EMBL" id="CCH73111.1"/>
    </source>
</evidence>
<dbReference type="EMBL" id="CAJA01000150">
    <property type="protein sequence ID" value="CCH73111.1"/>
    <property type="molecule type" value="Genomic_DNA"/>
</dbReference>
<dbReference type="AlphaFoldDB" id="W6JWG5"/>
<reference evidence="1 2" key="1">
    <citation type="journal article" date="2013" name="ISME J.">
        <title>A metabolic model for members of the genus Tetrasphaera involved in enhanced biological phosphorus removal.</title>
        <authorList>
            <person name="Kristiansen R."/>
            <person name="Nguyen H.T.T."/>
            <person name="Saunders A.M."/>
            <person name="Nielsen J.L."/>
            <person name="Wimmer R."/>
            <person name="Le V.Q."/>
            <person name="McIlroy S.J."/>
            <person name="Petrovski S."/>
            <person name="Seviour R.J."/>
            <person name="Calteau A."/>
            <person name="Nielsen K.L."/>
            <person name="Nielsen P.H."/>
        </authorList>
    </citation>
    <scope>NUCLEOTIDE SEQUENCE [LARGE SCALE GENOMIC DNA]</scope>
    <source>
        <strain evidence="1 2">Ben110</strain>
    </source>
</reference>
<name>W6JWG5_9MICO</name>
<proteinExistence type="predicted"/>
<dbReference type="Proteomes" id="UP000035763">
    <property type="component" value="Unassembled WGS sequence"/>
</dbReference>